<feature type="compositionally biased region" description="Polar residues" evidence="1">
    <location>
        <begin position="228"/>
        <end position="242"/>
    </location>
</feature>
<evidence type="ECO:0000256" key="1">
    <source>
        <dbReference type="SAM" id="MobiDB-lite"/>
    </source>
</evidence>
<keyword evidence="4" id="KW-1185">Reference proteome</keyword>
<organism evidence="4 5">
    <name type="scientific">Pundamilia nyererei</name>
    <dbReference type="NCBI Taxonomy" id="303518"/>
    <lineage>
        <taxon>Eukaryota</taxon>
        <taxon>Metazoa</taxon>
        <taxon>Chordata</taxon>
        <taxon>Craniata</taxon>
        <taxon>Vertebrata</taxon>
        <taxon>Euteleostomi</taxon>
        <taxon>Actinopterygii</taxon>
        <taxon>Neopterygii</taxon>
        <taxon>Teleostei</taxon>
        <taxon>Neoteleostei</taxon>
        <taxon>Acanthomorphata</taxon>
        <taxon>Ovalentaria</taxon>
        <taxon>Cichlomorphae</taxon>
        <taxon>Cichliformes</taxon>
        <taxon>Cichlidae</taxon>
        <taxon>African cichlids</taxon>
        <taxon>Pseudocrenilabrinae</taxon>
        <taxon>Haplochromini</taxon>
        <taxon>Pundamilia</taxon>
    </lineage>
</organism>
<reference evidence="5" key="1">
    <citation type="submission" date="2025-08" db="UniProtKB">
        <authorList>
            <consortium name="RefSeq"/>
        </authorList>
    </citation>
    <scope>IDENTIFICATION</scope>
</reference>
<name>A0A9Y3S9U3_9CICH</name>
<protein>
    <submittedName>
        <fullName evidence="5">Uncharacterized protein LOC102215058 isoform X1</fullName>
    </submittedName>
</protein>
<keyword evidence="2" id="KW-0812">Transmembrane</keyword>
<evidence type="ECO:0000313" key="5">
    <source>
        <dbReference type="RefSeq" id="XP_005753614.1"/>
    </source>
</evidence>
<keyword evidence="3" id="KW-0732">Signal</keyword>
<feature type="region of interest" description="Disordered" evidence="1">
    <location>
        <begin position="188"/>
        <end position="257"/>
    </location>
</feature>
<evidence type="ECO:0000256" key="2">
    <source>
        <dbReference type="SAM" id="Phobius"/>
    </source>
</evidence>
<feature type="region of interest" description="Disordered" evidence="1">
    <location>
        <begin position="50"/>
        <end position="121"/>
    </location>
</feature>
<evidence type="ECO:0000256" key="3">
    <source>
        <dbReference type="SAM" id="SignalP"/>
    </source>
</evidence>
<accession>A0A9Y3S9U3</accession>
<dbReference type="Proteomes" id="UP000695023">
    <property type="component" value="Unplaced"/>
</dbReference>
<keyword evidence="2" id="KW-0472">Membrane</keyword>
<feature type="chain" id="PRO_5041417527" evidence="3">
    <location>
        <begin position="21"/>
        <end position="318"/>
    </location>
</feature>
<evidence type="ECO:0000313" key="4">
    <source>
        <dbReference type="Proteomes" id="UP000695023"/>
    </source>
</evidence>
<sequence length="318" mass="33512">MKLWSRVCFLVLAVSPICLGQNGASHVQPTGTVSPVPSIAATYVLNGTENKMQNDTDPESTTAEETNSMPGGTVATTLTSTNVPTKETTSIVTQGGADRGGKMTQKTPSTSSGTTAPPPAGSSAGYVVLALIIIVIIILCIILYLLRRASRTYSFDLQRPNPVGHLNQPTGTFEPVYLDDLERPVPKDIEATDDLSPPPVANGTSLQSEEKDSTGENAPEEQPEANGVETSPAENTTPSLSSDEADKISNPPSSTSLFFDAIGEQQNENNNNPTVCSSDPFVEINLDEPAWCDQLLNASEGSSSVFPFSPFSLSSSSS</sequence>
<keyword evidence="2" id="KW-1133">Transmembrane helix</keyword>
<gene>
    <name evidence="5" type="primary">LOC102215058</name>
</gene>
<feature type="compositionally biased region" description="Low complexity" evidence="1">
    <location>
        <begin position="107"/>
        <end position="121"/>
    </location>
</feature>
<feature type="signal peptide" evidence="3">
    <location>
        <begin position="1"/>
        <end position="20"/>
    </location>
</feature>
<feature type="transmembrane region" description="Helical" evidence="2">
    <location>
        <begin position="124"/>
        <end position="146"/>
    </location>
</feature>
<dbReference type="AlphaFoldDB" id="A0A9Y3S9U3"/>
<dbReference type="GeneID" id="102215058"/>
<dbReference type="RefSeq" id="XP_005753614.1">
    <property type="nucleotide sequence ID" value="XM_005753557.1"/>
</dbReference>
<proteinExistence type="predicted"/>
<feature type="compositionally biased region" description="Polar residues" evidence="1">
    <location>
        <begin position="50"/>
        <end position="93"/>
    </location>
</feature>